<feature type="compositionally biased region" description="Basic and acidic residues" evidence="3">
    <location>
        <begin position="17"/>
        <end position="35"/>
    </location>
</feature>
<gene>
    <name evidence="6" type="ORF">AYI70_g5935</name>
    <name evidence="5" type="ORF">AYI70_g7004</name>
</gene>
<dbReference type="AlphaFoldDB" id="A0A1R1XSA4"/>
<dbReference type="SUPFAM" id="SSF54928">
    <property type="entry name" value="RNA-binding domain, RBD"/>
    <property type="match status" value="1"/>
</dbReference>
<accession>A0A1R1XSA4</accession>
<dbReference type="GO" id="GO:0019843">
    <property type="term" value="F:rRNA binding"/>
    <property type="evidence" value="ECO:0007669"/>
    <property type="project" value="TreeGrafter"/>
</dbReference>
<name>A0A1R1XSA4_9FUNG</name>
<feature type="region of interest" description="Disordered" evidence="3">
    <location>
        <begin position="1"/>
        <end position="88"/>
    </location>
</feature>
<dbReference type="GO" id="GO:0042274">
    <property type="term" value="P:ribosomal small subunit biogenesis"/>
    <property type="evidence" value="ECO:0007669"/>
    <property type="project" value="TreeGrafter"/>
</dbReference>
<dbReference type="Proteomes" id="UP000187283">
    <property type="component" value="Unassembled WGS sequence"/>
</dbReference>
<evidence type="ECO:0000313" key="6">
    <source>
        <dbReference type="EMBL" id="OMJ17496.1"/>
    </source>
</evidence>
<keyword evidence="1 2" id="KW-0694">RNA-binding</keyword>
<dbReference type="Pfam" id="PF00076">
    <property type="entry name" value="RRM_1"/>
    <property type="match status" value="1"/>
</dbReference>
<reference evidence="6 7" key="1">
    <citation type="submission" date="2017-01" db="EMBL/GenBank/DDBJ databases">
        <authorList>
            <person name="Mah S.A."/>
            <person name="Swanson W.J."/>
            <person name="Moy G.W."/>
            <person name="Vacquier V.D."/>
        </authorList>
    </citation>
    <scope>NUCLEOTIDE SEQUENCE [LARGE SCALE GENOMIC DNA]</scope>
    <source>
        <strain evidence="6 7">GSMNP</strain>
    </source>
</reference>
<feature type="compositionally biased region" description="Basic and acidic residues" evidence="3">
    <location>
        <begin position="178"/>
        <end position="195"/>
    </location>
</feature>
<dbReference type="Gene3D" id="3.30.70.330">
    <property type="match status" value="1"/>
</dbReference>
<feature type="compositionally biased region" description="Polar residues" evidence="3">
    <location>
        <begin position="196"/>
        <end position="211"/>
    </location>
</feature>
<protein>
    <submittedName>
        <fullName evidence="6">Putative RNA-binding protein</fullName>
    </submittedName>
</protein>
<dbReference type="PROSITE" id="PS50102">
    <property type="entry name" value="RRM"/>
    <property type="match status" value="1"/>
</dbReference>
<feature type="compositionally biased region" description="Basic and acidic residues" evidence="3">
    <location>
        <begin position="42"/>
        <end position="57"/>
    </location>
</feature>
<dbReference type="SMART" id="SM00360">
    <property type="entry name" value="RRM"/>
    <property type="match status" value="1"/>
</dbReference>
<feature type="region of interest" description="Disordered" evidence="3">
    <location>
        <begin position="171"/>
        <end position="241"/>
    </location>
</feature>
<feature type="domain" description="RRM" evidence="4">
    <location>
        <begin position="96"/>
        <end position="172"/>
    </location>
</feature>
<dbReference type="InterPro" id="IPR035979">
    <property type="entry name" value="RBD_domain_sf"/>
</dbReference>
<dbReference type="EMBL" id="LSSN01002543">
    <property type="protein sequence ID" value="OMJ15821.1"/>
    <property type="molecule type" value="Genomic_DNA"/>
</dbReference>
<comment type="caution">
    <text evidence="6">The sequence shown here is derived from an EMBL/GenBank/DDBJ whole genome shotgun (WGS) entry which is preliminary data.</text>
</comment>
<dbReference type="EMBL" id="LSSN01002031">
    <property type="protein sequence ID" value="OMJ17496.1"/>
    <property type="molecule type" value="Genomic_DNA"/>
</dbReference>
<feature type="compositionally biased region" description="Polar residues" evidence="3">
    <location>
        <begin position="218"/>
        <end position="227"/>
    </location>
</feature>
<evidence type="ECO:0000313" key="7">
    <source>
        <dbReference type="Proteomes" id="UP000187283"/>
    </source>
</evidence>
<evidence type="ECO:0000259" key="4">
    <source>
        <dbReference type="PROSITE" id="PS50102"/>
    </source>
</evidence>
<dbReference type="CDD" id="cd12400">
    <property type="entry name" value="RRM_Nop6"/>
    <property type="match status" value="1"/>
</dbReference>
<dbReference type="PANTHER" id="PTHR23236:SF51">
    <property type="entry name" value="NUCLEOLAR PROTEIN 6"/>
    <property type="match status" value="1"/>
</dbReference>
<dbReference type="GO" id="GO:0005730">
    <property type="term" value="C:nucleolus"/>
    <property type="evidence" value="ECO:0007669"/>
    <property type="project" value="TreeGrafter"/>
</dbReference>
<organism evidence="6 7">
    <name type="scientific">Smittium culicis</name>
    <dbReference type="NCBI Taxonomy" id="133412"/>
    <lineage>
        <taxon>Eukaryota</taxon>
        <taxon>Fungi</taxon>
        <taxon>Fungi incertae sedis</taxon>
        <taxon>Zoopagomycota</taxon>
        <taxon>Kickxellomycotina</taxon>
        <taxon>Harpellomycetes</taxon>
        <taxon>Harpellales</taxon>
        <taxon>Legeriomycetaceae</taxon>
        <taxon>Smittium</taxon>
    </lineage>
</organism>
<sequence>MDEKKLTKKQLKAAKFRSKDKSETEPTDNQKIENKKSKRKSEKSDTADAANPDEKIIDQQIPKKQKTKRETAAPEIEQNEDETGTNFDEAPKKQRYLVFIGNLSYDTTQEQVREFFKATRPISIRLITDKITKKPKGFGFMEFDSPIFLKKALQFHKMELNGRKINVEFTVGGGGNSDARKAKINDKRKNLESERVTASANKNSKSENGSTAEPDYNNGDTLSSNQPKNNARKRGKRGARK</sequence>
<dbReference type="InterPro" id="IPR012677">
    <property type="entry name" value="Nucleotide-bd_a/b_plait_sf"/>
</dbReference>
<feature type="compositionally biased region" description="Basic residues" evidence="3">
    <location>
        <begin position="1"/>
        <end position="16"/>
    </location>
</feature>
<dbReference type="InterPro" id="IPR034228">
    <property type="entry name" value="Nop6_RRM"/>
</dbReference>
<evidence type="ECO:0000256" key="3">
    <source>
        <dbReference type="SAM" id="MobiDB-lite"/>
    </source>
</evidence>
<evidence type="ECO:0000313" key="5">
    <source>
        <dbReference type="EMBL" id="OMJ15821.1"/>
    </source>
</evidence>
<dbReference type="STRING" id="133412.A0A1R1XSA4"/>
<proteinExistence type="predicted"/>
<dbReference type="InterPro" id="IPR000504">
    <property type="entry name" value="RRM_dom"/>
</dbReference>
<feature type="compositionally biased region" description="Basic residues" evidence="3">
    <location>
        <begin position="230"/>
        <end position="241"/>
    </location>
</feature>
<dbReference type="OrthoDB" id="439808at2759"/>
<evidence type="ECO:0000256" key="2">
    <source>
        <dbReference type="PROSITE-ProRule" id="PRU00176"/>
    </source>
</evidence>
<keyword evidence="7" id="KW-1185">Reference proteome</keyword>
<dbReference type="PANTHER" id="PTHR23236">
    <property type="entry name" value="EUKARYOTIC TRANSLATION INITIATION FACTOR 4B/4H"/>
    <property type="match status" value="1"/>
</dbReference>
<evidence type="ECO:0000256" key="1">
    <source>
        <dbReference type="ARBA" id="ARBA00022884"/>
    </source>
</evidence>